<evidence type="ECO:0000313" key="1">
    <source>
        <dbReference type="EMBL" id="KKN98891.1"/>
    </source>
</evidence>
<proteinExistence type="predicted"/>
<organism evidence="1">
    <name type="scientific">marine sediment metagenome</name>
    <dbReference type="NCBI Taxonomy" id="412755"/>
    <lineage>
        <taxon>unclassified sequences</taxon>
        <taxon>metagenomes</taxon>
        <taxon>ecological metagenomes</taxon>
    </lineage>
</organism>
<accession>A0A0F9XI90</accession>
<gene>
    <name evidence="1" type="ORF">LCGC14_0141320</name>
</gene>
<dbReference type="InterPro" id="IPR054194">
    <property type="entry name" value="DUF6899"/>
</dbReference>
<dbReference type="Pfam" id="PF21840">
    <property type="entry name" value="DUF6899"/>
    <property type="match status" value="1"/>
</dbReference>
<comment type="caution">
    <text evidence="1">The sequence shown here is derived from an EMBL/GenBank/DDBJ whole genome shotgun (WGS) entry which is preliminary data.</text>
</comment>
<dbReference type="AlphaFoldDB" id="A0A0F9XI90"/>
<reference evidence="1" key="1">
    <citation type="journal article" date="2015" name="Nature">
        <title>Complex archaea that bridge the gap between prokaryotes and eukaryotes.</title>
        <authorList>
            <person name="Spang A."/>
            <person name="Saw J.H."/>
            <person name="Jorgensen S.L."/>
            <person name="Zaremba-Niedzwiedzka K."/>
            <person name="Martijn J."/>
            <person name="Lind A.E."/>
            <person name="van Eijk R."/>
            <person name="Schleper C."/>
            <person name="Guy L."/>
            <person name="Ettema T.J."/>
        </authorList>
    </citation>
    <scope>NUCLEOTIDE SEQUENCE</scope>
</reference>
<sequence length="148" mass="17045">MPYIKEEEREKYDHLIDKLAVIFNGLDGNDELSGDLNYVIFRLAYLLTHTQTGGKRKYARMAVVLSALNEAGEEFRRRIMGPYEDEAITKNGDVQLKPQHQLLKPSSVQWCPNCPGGKIVQDPHWLGRLLCWKCRSNWGKEEKIEGIN</sequence>
<protein>
    <submittedName>
        <fullName evidence="1">Uncharacterized protein</fullName>
    </submittedName>
</protein>
<name>A0A0F9XI90_9ZZZZ</name>
<dbReference type="EMBL" id="LAZR01000049">
    <property type="protein sequence ID" value="KKN98891.1"/>
    <property type="molecule type" value="Genomic_DNA"/>
</dbReference>